<evidence type="ECO:0000313" key="1">
    <source>
        <dbReference type="EMBL" id="CAF1066820.1"/>
    </source>
</evidence>
<proteinExistence type="predicted"/>
<gene>
    <name evidence="2" type="ORF">JXQ802_LOCUS26633</name>
    <name evidence="1" type="ORF">PYM288_LOCUS17944</name>
</gene>
<protein>
    <submittedName>
        <fullName evidence="1">Uncharacterized protein</fullName>
    </submittedName>
</protein>
<evidence type="ECO:0000313" key="4">
    <source>
        <dbReference type="Proteomes" id="UP000663870"/>
    </source>
</evidence>
<evidence type="ECO:0000313" key="2">
    <source>
        <dbReference type="EMBL" id="CAF1244360.1"/>
    </source>
</evidence>
<keyword evidence="4" id="KW-1185">Reference proteome</keyword>
<sequence>MVMVLYDDIVFHIKQNHLDLQIIGIDIDDYDRNKHEINPIANMSEAFNKIKDDIKNLSDPTGIEFDKIFLYMAKMQHVDVTL</sequence>
<name>A0A814LJU0_9BILA</name>
<dbReference type="EMBL" id="CAJNOL010000938">
    <property type="protein sequence ID" value="CAF1244360.1"/>
    <property type="molecule type" value="Genomic_DNA"/>
</dbReference>
<organism evidence="1 3">
    <name type="scientific">Rotaria sordida</name>
    <dbReference type="NCBI Taxonomy" id="392033"/>
    <lineage>
        <taxon>Eukaryota</taxon>
        <taxon>Metazoa</taxon>
        <taxon>Spiralia</taxon>
        <taxon>Gnathifera</taxon>
        <taxon>Rotifera</taxon>
        <taxon>Eurotatoria</taxon>
        <taxon>Bdelloidea</taxon>
        <taxon>Philodinida</taxon>
        <taxon>Philodinidae</taxon>
        <taxon>Rotaria</taxon>
    </lineage>
</organism>
<evidence type="ECO:0000313" key="3">
    <source>
        <dbReference type="Proteomes" id="UP000663854"/>
    </source>
</evidence>
<dbReference type="Proteomes" id="UP000663854">
    <property type="component" value="Unassembled WGS sequence"/>
</dbReference>
<dbReference type="Proteomes" id="UP000663870">
    <property type="component" value="Unassembled WGS sequence"/>
</dbReference>
<accession>A0A814LJU0</accession>
<reference evidence="1" key="1">
    <citation type="submission" date="2021-02" db="EMBL/GenBank/DDBJ databases">
        <authorList>
            <person name="Nowell W R."/>
        </authorList>
    </citation>
    <scope>NUCLEOTIDE SEQUENCE</scope>
</reference>
<dbReference type="EMBL" id="CAJNOH010000526">
    <property type="protein sequence ID" value="CAF1066820.1"/>
    <property type="molecule type" value="Genomic_DNA"/>
</dbReference>
<comment type="caution">
    <text evidence="1">The sequence shown here is derived from an EMBL/GenBank/DDBJ whole genome shotgun (WGS) entry which is preliminary data.</text>
</comment>
<dbReference type="AlphaFoldDB" id="A0A814LJU0"/>